<comment type="caution">
    <text evidence="5">The sequence shown here is derived from an EMBL/GenBank/DDBJ whole genome shotgun (WGS) entry which is preliminary data.</text>
</comment>
<keyword evidence="3" id="KW-0143">Chaperone</keyword>
<evidence type="ECO:0000256" key="2">
    <source>
        <dbReference type="ARBA" id="ARBA00022946"/>
    </source>
</evidence>
<sequence length="262" mass="28884">MREPTDHPTEADPIRRAQEQMKRPLPKRFYTEATVAEHAEGYGVALDGRLLRTPAKKVLAVPSRALAESLAAEWHAQESEIDPARMPLTRLANTALDGVANERQAVAEDIVRFAATDLLCYRADAPEGLVERQGEHWDPMIDWAHAALGTRFVLVEGVMHADQPRETIAAFSASLKRYADVFELAALHTVTSLTGSAILALALAEGEITADEAWTAAHVDEDWNIEQWGGDAEAAARRAKRRQDMDAAAETLQALRRDCSDR</sequence>
<evidence type="ECO:0000313" key="6">
    <source>
        <dbReference type="Proteomes" id="UP000320314"/>
    </source>
</evidence>
<organism evidence="5 6">
    <name type="scientific">Pararhizobium mangrovi</name>
    <dbReference type="NCBI Taxonomy" id="2590452"/>
    <lineage>
        <taxon>Bacteria</taxon>
        <taxon>Pseudomonadati</taxon>
        <taxon>Pseudomonadota</taxon>
        <taxon>Alphaproteobacteria</taxon>
        <taxon>Hyphomicrobiales</taxon>
        <taxon>Rhizobiaceae</taxon>
        <taxon>Rhizobium/Agrobacterium group</taxon>
        <taxon>Pararhizobium</taxon>
    </lineage>
</organism>
<evidence type="ECO:0000256" key="4">
    <source>
        <dbReference type="SAM" id="MobiDB-lite"/>
    </source>
</evidence>
<dbReference type="EMBL" id="VHLH01000012">
    <property type="protein sequence ID" value="TPW29331.1"/>
    <property type="molecule type" value="Genomic_DNA"/>
</dbReference>
<feature type="region of interest" description="Disordered" evidence="4">
    <location>
        <begin position="1"/>
        <end position="21"/>
    </location>
</feature>
<dbReference type="PROSITE" id="PS00435">
    <property type="entry name" value="PEROXIDASE_1"/>
    <property type="match status" value="1"/>
</dbReference>
<protein>
    <submittedName>
        <fullName evidence="5">ATPase</fullName>
    </submittedName>
</protein>
<name>A0A506U894_9HYPH</name>
<evidence type="ECO:0000313" key="5">
    <source>
        <dbReference type="EMBL" id="TPW29331.1"/>
    </source>
</evidence>
<reference evidence="5 6" key="1">
    <citation type="submission" date="2019-06" db="EMBL/GenBank/DDBJ databases">
        <authorList>
            <person name="Li M."/>
        </authorList>
    </citation>
    <scope>NUCLEOTIDE SEQUENCE [LARGE SCALE GENOMIC DNA]</scope>
    <source>
        <strain evidence="5 6">BGMRC6574</strain>
    </source>
</reference>
<dbReference type="OrthoDB" id="9797825at2"/>
<comment type="similarity">
    <text evidence="1">Belongs to the ATP12 family.</text>
</comment>
<dbReference type="Proteomes" id="UP000320314">
    <property type="component" value="Unassembled WGS sequence"/>
</dbReference>
<dbReference type="PANTHER" id="PTHR21013">
    <property type="entry name" value="ATP SYNTHASE MITOCHONDRIAL F1 COMPLEX ASSEMBLY FACTOR 2/ATP12 PROTEIN, MITOCHONDRIAL PRECURSOR"/>
    <property type="match status" value="1"/>
</dbReference>
<dbReference type="SUPFAM" id="SSF160909">
    <property type="entry name" value="ATP12-like"/>
    <property type="match status" value="1"/>
</dbReference>
<dbReference type="GO" id="GO:0043461">
    <property type="term" value="P:proton-transporting ATP synthase complex assembly"/>
    <property type="evidence" value="ECO:0007669"/>
    <property type="project" value="InterPro"/>
</dbReference>
<accession>A0A506U894</accession>
<evidence type="ECO:0000256" key="3">
    <source>
        <dbReference type="ARBA" id="ARBA00023186"/>
    </source>
</evidence>
<dbReference type="Gene3D" id="3.30.2180.10">
    <property type="entry name" value="ATP12-like"/>
    <property type="match status" value="1"/>
</dbReference>
<dbReference type="Gene3D" id="1.10.3580.10">
    <property type="entry name" value="ATP12 ATPase"/>
    <property type="match status" value="1"/>
</dbReference>
<dbReference type="InterPro" id="IPR019793">
    <property type="entry name" value="Peroxidases_heam-ligand_BS"/>
</dbReference>
<dbReference type="Pfam" id="PF07542">
    <property type="entry name" value="ATP12"/>
    <property type="match status" value="1"/>
</dbReference>
<dbReference type="RefSeq" id="WP_141166505.1">
    <property type="nucleotide sequence ID" value="NZ_VHLH01000012.1"/>
</dbReference>
<gene>
    <name evidence="5" type="ORF">FJU11_07950</name>
</gene>
<proteinExistence type="inferred from homology"/>
<dbReference type="PANTHER" id="PTHR21013:SF10">
    <property type="entry name" value="ATP SYNTHASE MITOCHONDRIAL F1 COMPLEX ASSEMBLY FACTOR 2"/>
    <property type="match status" value="1"/>
</dbReference>
<keyword evidence="2" id="KW-0809">Transit peptide</keyword>
<dbReference type="InterPro" id="IPR011419">
    <property type="entry name" value="ATP12_ATP_synth-F1-assembly"/>
</dbReference>
<dbReference type="InterPro" id="IPR023335">
    <property type="entry name" value="ATP12_ortho_dom_sf"/>
</dbReference>
<keyword evidence="6" id="KW-1185">Reference proteome</keyword>
<dbReference type="AlphaFoldDB" id="A0A506U894"/>
<dbReference type="InterPro" id="IPR042272">
    <property type="entry name" value="ATP12_ATP_synth-F1-assembly_N"/>
</dbReference>
<evidence type="ECO:0000256" key="1">
    <source>
        <dbReference type="ARBA" id="ARBA00008231"/>
    </source>
</evidence>